<dbReference type="AlphaFoldDB" id="D3Q372"/>
<dbReference type="eggNOG" id="COG1051">
    <property type="taxonomic scope" value="Bacteria"/>
</dbReference>
<dbReference type="PANTHER" id="PTHR43046:SF12">
    <property type="entry name" value="GDP-MANNOSE MANNOSYL HYDROLASE"/>
    <property type="match status" value="1"/>
</dbReference>
<evidence type="ECO:0000256" key="2">
    <source>
        <dbReference type="ARBA" id="ARBA00005582"/>
    </source>
</evidence>
<dbReference type="HOGENOM" id="CLU_037162_19_3_11"/>
<dbReference type="CDD" id="cd02883">
    <property type="entry name" value="NUDIX_Hydrolase"/>
    <property type="match status" value="1"/>
</dbReference>
<dbReference type="InterPro" id="IPR015797">
    <property type="entry name" value="NUDIX_hydrolase-like_dom_sf"/>
</dbReference>
<dbReference type="InterPro" id="IPR020084">
    <property type="entry name" value="NUDIX_hydrolase_CS"/>
</dbReference>
<comment type="cofactor">
    <cofactor evidence="1">
        <name>Mg(2+)</name>
        <dbReference type="ChEBI" id="CHEBI:18420"/>
    </cofactor>
</comment>
<comment type="similarity">
    <text evidence="2 5">Belongs to the Nudix hydrolase family.</text>
</comment>
<keyword evidence="3 5" id="KW-0378">Hydrolase</keyword>
<organism evidence="7 8">
    <name type="scientific">Stackebrandtia nassauensis (strain DSM 44728 / CIP 108903 / NRRL B-16338 / NBRC 102104 / LLR-40K-21)</name>
    <dbReference type="NCBI Taxonomy" id="446470"/>
    <lineage>
        <taxon>Bacteria</taxon>
        <taxon>Bacillati</taxon>
        <taxon>Actinomycetota</taxon>
        <taxon>Actinomycetes</taxon>
        <taxon>Glycomycetales</taxon>
        <taxon>Glycomycetaceae</taxon>
        <taxon>Stackebrandtia</taxon>
    </lineage>
</organism>
<dbReference type="PANTHER" id="PTHR43046">
    <property type="entry name" value="GDP-MANNOSE MANNOSYL HYDROLASE"/>
    <property type="match status" value="1"/>
</dbReference>
<sequence>MAPVAAAIIADNGKVLMVKRRVSEGQLSWQFPAGAIEVGESEQDAAVRETREETGVDVRPIKVLGHRVHPITGRWIVYVACDCVEGKAHVADTEEVSEVMWCSRKTLAQLVPYPLFEPVQAHLDNLLWLRQRHC</sequence>
<dbReference type="Pfam" id="PF00293">
    <property type="entry name" value="NUDIX"/>
    <property type="match status" value="1"/>
</dbReference>
<feature type="domain" description="Nudix hydrolase" evidence="6">
    <location>
        <begin position="1"/>
        <end position="124"/>
    </location>
</feature>
<keyword evidence="8" id="KW-1185">Reference proteome</keyword>
<reference evidence="7 8" key="1">
    <citation type="journal article" date="2009" name="Stand. Genomic Sci.">
        <title>Complete genome sequence of Stackebrandtia nassauensis type strain (LLR-40K-21).</title>
        <authorList>
            <person name="Munk C."/>
            <person name="Lapidus A."/>
            <person name="Copeland A."/>
            <person name="Jando M."/>
            <person name="Mayilraj S."/>
            <person name="Glavina Del Rio T."/>
            <person name="Nolan M."/>
            <person name="Chen F."/>
            <person name="Lucas S."/>
            <person name="Tice H."/>
            <person name="Cheng J.F."/>
            <person name="Han C."/>
            <person name="Detter J.C."/>
            <person name="Bruce D."/>
            <person name="Goodwin L."/>
            <person name="Chain P."/>
            <person name="Pitluck S."/>
            <person name="Goker M."/>
            <person name="Ovchinikova G."/>
            <person name="Pati A."/>
            <person name="Ivanova N."/>
            <person name="Mavromatis K."/>
            <person name="Chen A."/>
            <person name="Palaniappan K."/>
            <person name="Land M."/>
            <person name="Hauser L."/>
            <person name="Chang Y.J."/>
            <person name="Jeffries C.D."/>
            <person name="Bristow J."/>
            <person name="Eisen J.A."/>
            <person name="Markowitz V."/>
            <person name="Hugenholtz P."/>
            <person name="Kyrpides N.C."/>
            <person name="Klenk H.P."/>
        </authorList>
    </citation>
    <scope>NUCLEOTIDE SEQUENCE [LARGE SCALE GENOMIC DNA]</scope>
    <source>
        <strain evidence="8">DSM 44728 / CIP 108903 / NRRL B-16338 / NBRC 102104 / LLR-40K-21</strain>
    </source>
</reference>
<dbReference type="PROSITE" id="PS51462">
    <property type="entry name" value="NUDIX"/>
    <property type="match status" value="1"/>
</dbReference>
<dbReference type="InterPro" id="IPR000086">
    <property type="entry name" value="NUDIX_hydrolase_dom"/>
</dbReference>
<evidence type="ECO:0000256" key="4">
    <source>
        <dbReference type="ARBA" id="ARBA00022842"/>
    </source>
</evidence>
<dbReference type="Gene3D" id="3.90.79.10">
    <property type="entry name" value="Nucleoside Triphosphate Pyrophosphohydrolase"/>
    <property type="match status" value="1"/>
</dbReference>
<dbReference type="KEGG" id="sna:Snas_0324"/>
<evidence type="ECO:0000259" key="6">
    <source>
        <dbReference type="PROSITE" id="PS51462"/>
    </source>
</evidence>
<dbReference type="EMBL" id="CP001778">
    <property type="protein sequence ID" value="ADD40042.1"/>
    <property type="molecule type" value="Genomic_DNA"/>
</dbReference>
<gene>
    <name evidence="7" type="ordered locus">Snas_0324</name>
</gene>
<proteinExistence type="inferred from homology"/>
<dbReference type="InterPro" id="IPR020476">
    <property type="entry name" value="Nudix_hydrolase"/>
</dbReference>
<name>D3Q372_STANL</name>
<accession>D3Q372</accession>
<dbReference type="PRINTS" id="PR00502">
    <property type="entry name" value="NUDIXFAMILY"/>
</dbReference>
<evidence type="ECO:0000313" key="8">
    <source>
        <dbReference type="Proteomes" id="UP000000844"/>
    </source>
</evidence>
<dbReference type="PROSITE" id="PS00893">
    <property type="entry name" value="NUDIX_BOX"/>
    <property type="match status" value="1"/>
</dbReference>
<evidence type="ECO:0000313" key="7">
    <source>
        <dbReference type="EMBL" id="ADD40042.1"/>
    </source>
</evidence>
<protein>
    <submittedName>
        <fullName evidence="7">NUDIX hydrolase</fullName>
    </submittedName>
</protein>
<evidence type="ECO:0000256" key="1">
    <source>
        <dbReference type="ARBA" id="ARBA00001946"/>
    </source>
</evidence>
<evidence type="ECO:0000256" key="3">
    <source>
        <dbReference type="ARBA" id="ARBA00022801"/>
    </source>
</evidence>
<dbReference type="SUPFAM" id="SSF55811">
    <property type="entry name" value="Nudix"/>
    <property type="match status" value="1"/>
</dbReference>
<dbReference type="Proteomes" id="UP000000844">
    <property type="component" value="Chromosome"/>
</dbReference>
<evidence type="ECO:0000256" key="5">
    <source>
        <dbReference type="RuleBase" id="RU003476"/>
    </source>
</evidence>
<dbReference type="GO" id="GO:0016787">
    <property type="term" value="F:hydrolase activity"/>
    <property type="evidence" value="ECO:0007669"/>
    <property type="project" value="UniProtKB-KW"/>
</dbReference>
<keyword evidence="4" id="KW-0460">Magnesium</keyword>